<proteinExistence type="predicted"/>
<accession>A0ACC2B6Y3</accession>
<sequence length="384" mass="42736">MKQAPAPTSVDKPSGSLKLILKHGAWRREKLIGQVQLPEKNGASKVTEKLISQVQLPEKKGAVTEKLVAQVQLPEKNGLSKVPERQMGRRVKSQQKSIQYPMQEININESTNSKNPDHENTDALMLLEIQETLALSHPKEDSEQQICNKLVDPASGSCREMDKTDDAIDFSKDPLPADITCRVALDDREKSMRLQGNLDKIKEDGNHSGQNFIPQQKEEQRVSLQQQYSVLTNDGGPFPAIIELINIPDAVIPGGRVSTHLKKKDVVQSNSYTDNTSNSKDTRFHRNTELVTLCSMKPGFLSVHGTIFDKKEDKVNLVQQKLDKAGGLQNWLVKSGLGQFVKIFQEKNVEIPELLDLNMGALKQMGAAAVGPRRKLIHAIDSLF</sequence>
<dbReference type="Proteomes" id="UP001162992">
    <property type="component" value="Chromosome 17"/>
</dbReference>
<dbReference type="EMBL" id="CM055108">
    <property type="protein sequence ID" value="KAJ7525503.1"/>
    <property type="molecule type" value="Genomic_DNA"/>
</dbReference>
<name>A0ACC2B6Y3_DIPCM</name>
<reference evidence="2" key="1">
    <citation type="journal article" date="2024" name="Proc. Natl. Acad. Sci. U.S.A.">
        <title>Extraordinary preservation of gene collinearity over three hundred million years revealed in homosporous lycophytes.</title>
        <authorList>
            <person name="Li C."/>
            <person name="Wickell D."/>
            <person name="Kuo L.Y."/>
            <person name="Chen X."/>
            <person name="Nie B."/>
            <person name="Liao X."/>
            <person name="Peng D."/>
            <person name="Ji J."/>
            <person name="Jenkins J."/>
            <person name="Williams M."/>
            <person name="Shu S."/>
            <person name="Plott C."/>
            <person name="Barry K."/>
            <person name="Rajasekar S."/>
            <person name="Grimwood J."/>
            <person name="Han X."/>
            <person name="Sun S."/>
            <person name="Hou Z."/>
            <person name="He W."/>
            <person name="Dai G."/>
            <person name="Sun C."/>
            <person name="Schmutz J."/>
            <person name="Leebens-Mack J.H."/>
            <person name="Li F.W."/>
            <person name="Wang L."/>
        </authorList>
    </citation>
    <scope>NUCLEOTIDE SEQUENCE [LARGE SCALE GENOMIC DNA]</scope>
    <source>
        <strain evidence="2">cv. PW_Plant_1</strain>
    </source>
</reference>
<organism evidence="1 2">
    <name type="scientific">Diphasiastrum complanatum</name>
    <name type="common">Issler's clubmoss</name>
    <name type="synonym">Lycopodium complanatum</name>
    <dbReference type="NCBI Taxonomy" id="34168"/>
    <lineage>
        <taxon>Eukaryota</taxon>
        <taxon>Viridiplantae</taxon>
        <taxon>Streptophyta</taxon>
        <taxon>Embryophyta</taxon>
        <taxon>Tracheophyta</taxon>
        <taxon>Lycopodiopsida</taxon>
        <taxon>Lycopodiales</taxon>
        <taxon>Lycopodiaceae</taxon>
        <taxon>Lycopodioideae</taxon>
        <taxon>Diphasiastrum</taxon>
    </lineage>
</organism>
<evidence type="ECO:0000313" key="1">
    <source>
        <dbReference type="EMBL" id="KAJ7525503.1"/>
    </source>
</evidence>
<keyword evidence="2" id="KW-1185">Reference proteome</keyword>
<evidence type="ECO:0000313" key="2">
    <source>
        <dbReference type="Proteomes" id="UP001162992"/>
    </source>
</evidence>
<gene>
    <name evidence="1" type="ORF">O6H91_17G054000</name>
</gene>
<protein>
    <submittedName>
        <fullName evidence="1">Uncharacterized protein</fullName>
    </submittedName>
</protein>
<comment type="caution">
    <text evidence="1">The sequence shown here is derived from an EMBL/GenBank/DDBJ whole genome shotgun (WGS) entry which is preliminary data.</text>
</comment>